<proteinExistence type="predicted"/>
<dbReference type="PANTHER" id="PTHR38436">
    <property type="entry name" value="POLYKETIDE CYCLASE SNOAL-LIKE DOMAIN"/>
    <property type="match status" value="1"/>
</dbReference>
<dbReference type="EMBL" id="JBDPGJ010000003">
    <property type="protein sequence ID" value="MEX0406811.1"/>
    <property type="molecule type" value="Genomic_DNA"/>
</dbReference>
<sequence length="147" mass="16742">MRNDSIIDINRRTVERFLAGTHSRNIADVNIIDETVAEKITCHGFPGFSIDDHESYKTFFRVFRQSFTDMDWTVHALVADETHVSARWEIHATFSGDFAGVKADGRRIRFDGMVLYRMERGLIAETWLHINEMVLLSQIGAVPALGA</sequence>
<organism evidence="1 2">
    <name type="scientific">Aquibium pacificus</name>
    <dbReference type="NCBI Taxonomy" id="3153579"/>
    <lineage>
        <taxon>Bacteria</taxon>
        <taxon>Pseudomonadati</taxon>
        <taxon>Pseudomonadota</taxon>
        <taxon>Alphaproteobacteria</taxon>
        <taxon>Hyphomicrobiales</taxon>
        <taxon>Phyllobacteriaceae</taxon>
        <taxon>Aquibium</taxon>
    </lineage>
</organism>
<evidence type="ECO:0000313" key="2">
    <source>
        <dbReference type="Proteomes" id="UP001556692"/>
    </source>
</evidence>
<dbReference type="PANTHER" id="PTHR38436:SF1">
    <property type="entry name" value="ESTER CYCLASE"/>
    <property type="match status" value="1"/>
</dbReference>
<evidence type="ECO:0000313" key="1">
    <source>
        <dbReference type="EMBL" id="MEX0406811.1"/>
    </source>
</evidence>
<accession>A0ABV3SJ54</accession>
<gene>
    <name evidence="1" type="ORF">ABGN05_14175</name>
</gene>
<dbReference type="SUPFAM" id="SSF54427">
    <property type="entry name" value="NTF2-like"/>
    <property type="match status" value="1"/>
</dbReference>
<reference evidence="1 2" key="1">
    <citation type="submission" date="2024-05" db="EMBL/GenBank/DDBJ databases">
        <authorList>
            <person name="Jiang F."/>
        </authorList>
    </citation>
    <scope>NUCLEOTIDE SEQUENCE [LARGE SCALE GENOMIC DNA]</scope>
    <source>
        <strain evidence="1 2">LZ166</strain>
    </source>
</reference>
<protein>
    <submittedName>
        <fullName evidence="1">Ester cyclase</fullName>
    </submittedName>
</protein>
<name>A0ABV3SJ54_9HYPH</name>
<dbReference type="InterPro" id="IPR032710">
    <property type="entry name" value="NTF2-like_dom_sf"/>
</dbReference>
<dbReference type="Pfam" id="PF07366">
    <property type="entry name" value="SnoaL"/>
    <property type="match status" value="1"/>
</dbReference>
<dbReference type="Proteomes" id="UP001556692">
    <property type="component" value="Unassembled WGS sequence"/>
</dbReference>
<dbReference type="RefSeq" id="WP_367954693.1">
    <property type="nucleotide sequence ID" value="NZ_JBDPGJ010000003.1"/>
</dbReference>
<keyword evidence="2" id="KW-1185">Reference proteome</keyword>
<dbReference type="Gene3D" id="3.10.450.50">
    <property type="match status" value="1"/>
</dbReference>
<comment type="caution">
    <text evidence="1">The sequence shown here is derived from an EMBL/GenBank/DDBJ whole genome shotgun (WGS) entry which is preliminary data.</text>
</comment>
<dbReference type="InterPro" id="IPR009959">
    <property type="entry name" value="Cyclase_SnoaL-like"/>
</dbReference>